<reference evidence="3" key="1">
    <citation type="journal article" date="2019" name="Beilstein J. Org. Chem.">
        <title>Nanangenines: drimane sesquiterpenoids as the dominant metabolite cohort of a novel Australian fungus, Aspergillus nanangensis.</title>
        <authorList>
            <person name="Lacey H.J."/>
            <person name="Gilchrist C.L.M."/>
            <person name="Crombie A."/>
            <person name="Kalaitzis J.A."/>
            <person name="Vuong D."/>
            <person name="Rutledge P.J."/>
            <person name="Turner P."/>
            <person name="Pitt J.I."/>
            <person name="Lacey E."/>
            <person name="Chooi Y.H."/>
            <person name="Piggott A.M."/>
        </authorList>
    </citation>
    <scope>NUCLEOTIDE SEQUENCE</scope>
    <source>
        <strain evidence="3">MST-FP2251</strain>
    </source>
</reference>
<keyword evidence="4" id="KW-1185">Reference proteome</keyword>
<organism evidence="3 4">
    <name type="scientific">Aspergillus nanangensis</name>
    <dbReference type="NCBI Taxonomy" id="2582783"/>
    <lineage>
        <taxon>Eukaryota</taxon>
        <taxon>Fungi</taxon>
        <taxon>Dikarya</taxon>
        <taxon>Ascomycota</taxon>
        <taxon>Pezizomycotina</taxon>
        <taxon>Eurotiomycetes</taxon>
        <taxon>Eurotiomycetidae</taxon>
        <taxon>Eurotiales</taxon>
        <taxon>Aspergillaceae</taxon>
        <taxon>Aspergillus</taxon>
        <taxon>Aspergillus subgen. Circumdati</taxon>
    </lineage>
</organism>
<dbReference type="AlphaFoldDB" id="A0AAD4CYQ8"/>
<keyword evidence="1" id="KW-0472">Membrane</keyword>
<feature type="transmembrane region" description="Helical" evidence="1">
    <location>
        <begin position="213"/>
        <end position="233"/>
    </location>
</feature>
<evidence type="ECO:0000256" key="2">
    <source>
        <dbReference type="SAM" id="SignalP"/>
    </source>
</evidence>
<dbReference type="EMBL" id="VCAU01000002">
    <property type="protein sequence ID" value="KAF9894923.1"/>
    <property type="molecule type" value="Genomic_DNA"/>
</dbReference>
<protein>
    <submittedName>
        <fullName evidence="3">Uncharacterized protein</fullName>
    </submittedName>
</protein>
<feature type="chain" id="PRO_5042077686" evidence="2">
    <location>
        <begin position="18"/>
        <end position="236"/>
    </location>
</feature>
<feature type="signal peptide" evidence="2">
    <location>
        <begin position="1"/>
        <end position="17"/>
    </location>
</feature>
<dbReference type="Proteomes" id="UP001194746">
    <property type="component" value="Unassembled WGS sequence"/>
</dbReference>
<gene>
    <name evidence="3" type="ORF">FE257_004545</name>
</gene>
<comment type="caution">
    <text evidence="3">The sequence shown here is derived from an EMBL/GenBank/DDBJ whole genome shotgun (WGS) entry which is preliminary data.</text>
</comment>
<accession>A0AAD4CYQ8</accession>
<evidence type="ECO:0000256" key="1">
    <source>
        <dbReference type="SAM" id="Phobius"/>
    </source>
</evidence>
<proteinExistence type="predicted"/>
<evidence type="ECO:0000313" key="3">
    <source>
        <dbReference type="EMBL" id="KAF9894923.1"/>
    </source>
</evidence>
<keyword evidence="1" id="KW-0812">Transmembrane</keyword>
<name>A0AAD4CYQ8_ASPNN</name>
<keyword evidence="1" id="KW-1133">Transmembrane helix</keyword>
<sequence>MDLVAFLLTLWVTLAASANIGRPPITDLNTVTNTDEIVYTTWEVLLGTTIDESSQLRIACQKDTDCIHGLHCFRETCRLQPPFSPTETPTSEDDNATNCLCRHPKICRIFAPNSPPDTHTIGEDYITTEQTDTQYNGPKCIHVRKCGRHERCVHGRCVSTGRPIGPKGGVVRDEDASGPVCSYTGDCNSLFLDLATAVSWMFRLKRRIQARCAIRLLIAVLMNIVIAGLRILALGM</sequence>
<keyword evidence="2" id="KW-0732">Signal</keyword>
<evidence type="ECO:0000313" key="4">
    <source>
        <dbReference type="Proteomes" id="UP001194746"/>
    </source>
</evidence>
<reference evidence="3" key="2">
    <citation type="submission" date="2020-02" db="EMBL/GenBank/DDBJ databases">
        <authorList>
            <person name="Gilchrist C.L.M."/>
            <person name="Chooi Y.-H."/>
        </authorList>
    </citation>
    <scope>NUCLEOTIDE SEQUENCE</scope>
    <source>
        <strain evidence="3">MST-FP2251</strain>
    </source>
</reference>